<evidence type="ECO:0000256" key="1">
    <source>
        <dbReference type="ARBA" id="ARBA00023002"/>
    </source>
</evidence>
<dbReference type="InterPro" id="IPR001670">
    <property type="entry name" value="ADH_Fe/GldA"/>
</dbReference>
<dbReference type="NCBIfam" id="NF041822">
    <property type="entry name" value="daptide_DH"/>
    <property type="match status" value="1"/>
</dbReference>
<dbReference type="PANTHER" id="PTHR11496:SF83">
    <property type="entry name" value="HYDROXYACID-OXOACID TRANSHYDROGENASE, MITOCHONDRIAL"/>
    <property type="match status" value="1"/>
</dbReference>
<dbReference type="EMBL" id="JAVSGH010000021">
    <property type="protein sequence ID" value="MDT3726763.1"/>
    <property type="molecule type" value="Genomic_DNA"/>
</dbReference>
<feature type="domain" description="Alcohol dehydrogenase iron-type/glycerol dehydrogenase GldA" evidence="2">
    <location>
        <begin position="9"/>
        <end position="169"/>
    </location>
</feature>
<gene>
    <name evidence="3" type="primary">mpaC</name>
    <name evidence="3" type="ORF">ROS62_18475</name>
</gene>
<dbReference type="InterPro" id="IPR039697">
    <property type="entry name" value="Alcohol_dehydrogenase_Fe"/>
</dbReference>
<dbReference type="PANTHER" id="PTHR11496">
    <property type="entry name" value="ALCOHOL DEHYDROGENASE"/>
    <property type="match status" value="1"/>
</dbReference>
<evidence type="ECO:0000259" key="2">
    <source>
        <dbReference type="Pfam" id="PF00465"/>
    </source>
</evidence>
<evidence type="ECO:0000313" key="3">
    <source>
        <dbReference type="EMBL" id="MDT3726763.1"/>
    </source>
</evidence>
<proteinExistence type="predicted"/>
<comment type="caution">
    <text evidence="3">The sequence shown here is derived from an EMBL/GenBank/DDBJ whole genome shotgun (WGS) entry which is preliminary data.</text>
</comment>
<evidence type="ECO:0000313" key="4">
    <source>
        <dbReference type="Proteomes" id="UP001181313"/>
    </source>
</evidence>
<keyword evidence="1" id="KW-0560">Oxidoreductase</keyword>
<name>A0ABU3I1G2_9ACTN</name>
<accession>A0ABU3I1G2</accession>
<dbReference type="Proteomes" id="UP001181313">
    <property type="component" value="Unassembled WGS sequence"/>
</dbReference>
<sequence length="401" mass="41520">MTRILAGTDELAARLGEAGRPVALVADSSVVGAKVTTRIRDAFLRTGAQVRTVVLDGPGDSGSIAALGQSLDRAGTTAVVAVGGGSVLDQAKLATVCMAAPHVTRHLDAPTRSGLVVLPEGARRALPLAAVATTLGTGAEVSASACVATAGRKRLVRGEQLRPDAVLRDEGVLETLPGHLVAEGALEALFRTVSPYIGDDRPTVGDGEVEAVAARLVELGNSASRSVAKGDGPDGRTLLRIARLAARSHLPPMHEGRQPFASRGWYLANELSTALGVRKTTAVAALLPPLWAATADGDPRWGSAERLGAIWARVRSSAAGELPADPAGGIEYLISSWGIRRQLVVDRDSIADIAQRTVRSWGGGLPMLAGLDVQAVRDVLAAAVSQRLPCPCGTEEETLTR</sequence>
<protein>
    <submittedName>
        <fullName evidence="3">Daptide-type RiPP biosynthesis dehydogenase</fullName>
    </submittedName>
</protein>
<dbReference type="SUPFAM" id="SSF56796">
    <property type="entry name" value="Dehydroquinate synthase-like"/>
    <property type="match status" value="1"/>
</dbReference>
<dbReference type="RefSeq" id="WP_093544744.1">
    <property type="nucleotide sequence ID" value="NZ_JAVSGH010000021.1"/>
</dbReference>
<dbReference type="Gene3D" id="3.40.50.1970">
    <property type="match status" value="1"/>
</dbReference>
<reference evidence="3" key="1">
    <citation type="submission" date="2024-05" db="EMBL/GenBank/DDBJ databases">
        <title>30 novel species of actinomycetes from the DSMZ collection.</title>
        <authorList>
            <person name="Nouioui I."/>
        </authorList>
    </citation>
    <scope>NUCLEOTIDE SEQUENCE</scope>
    <source>
        <strain evidence="3">DSM 41972</strain>
    </source>
</reference>
<dbReference type="InterPro" id="IPR049692">
    <property type="entry name" value="Daptide_DH"/>
</dbReference>
<organism evidence="3 4">
    <name type="scientific">Streptomyces althioticus subsp. attaecolombicae</name>
    <dbReference type="NCBI Taxonomy" id="3075534"/>
    <lineage>
        <taxon>Bacteria</taxon>
        <taxon>Bacillati</taxon>
        <taxon>Actinomycetota</taxon>
        <taxon>Actinomycetes</taxon>
        <taxon>Kitasatosporales</taxon>
        <taxon>Streptomycetaceae</taxon>
        <taxon>Streptomyces</taxon>
        <taxon>Streptomyces althioticus group</taxon>
    </lineage>
</organism>
<keyword evidence="4" id="KW-1185">Reference proteome</keyword>
<dbReference type="Pfam" id="PF00465">
    <property type="entry name" value="Fe-ADH"/>
    <property type="match status" value="1"/>
</dbReference>